<organism evidence="12 13">
    <name type="scientific">Actinomadura harenae</name>
    <dbReference type="NCBI Taxonomy" id="2483351"/>
    <lineage>
        <taxon>Bacteria</taxon>
        <taxon>Bacillati</taxon>
        <taxon>Actinomycetota</taxon>
        <taxon>Actinomycetes</taxon>
        <taxon>Streptosporangiales</taxon>
        <taxon>Thermomonosporaceae</taxon>
        <taxon>Actinomadura</taxon>
    </lineage>
</organism>
<dbReference type="SUPFAM" id="SSF52172">
    <property type="entry name" value="CheY-like"/>
    <property type="match status" value="1"/>
</dbReference>
<dbReference type="PANTHER" id="PTHR45526">
    <property type="entry name" value="TRANSCRIPTIONAL REGULATORY PROTEIN DPIA"/>
    <property type="match status" value="1"/>
</dbReference>
<dbReference type="SMART" id="SM00448">
    <property type="entry name" value="REC"/>
    <property type="match status" value="1"/>
</dbReference>
<feature type="modified residue" description="4-aspartylphosphate" evidence="10">
    <location>
        <position position="54"/>
    </location>
</feature>
<dbReference type="Gene3D" id="1.10.10.10">
    <property type="entry name" value="Winged helix-like DNA-binding domain superfamily/Winged helix DNA-binding domain"/>
    <property type="match status" value="1"/>
</dbReference>
<evidence type="ECO:0000256" key="1">
    <source>
        <dbReference type="ARBA" id="ARBA00004496"/>
    </source>
</evidence>
<dbReference type="GO" id="GO:0003677">
    <property type="term" value="F:DNA binding"/>
    <property type="evidence" value="ECO:0007669"/>
    <property type="project" value="UniProtKB-KW"/>
</dbReference>
<dbReference type="OrthoDB" id="7187989at2"/>
<dbReference type="Proteomes" id="UP000282674">
    <property type="component" value="Unassembled WGS sequence"/>
</dbReference>
<gene>
    <name evidence="12" type="ORF">EBO15_19645</name>
</gene>
<dbReference type="GO" id="GO:0003700">
    <property type="term" value="F:DNA-binding transcription factor activity"/>
    <property type="evidence" value="ECO:0007669"/>
    <property type="project" value="InterPro"/>
</dbReference>
<keyword evidence="4 9" id="KW-0902">Two-component regulatory system</keyword>
<evidence type="ECO:0000256" key="8">
    <source>
        <dbReference type="ARBA" id="ARBA00023163"/>
    </source>
</evidence>
<evidence type="ECO:0000256" key="7">
    <source>
        <dbReference type="ARBA" id="ARBA00023159"/>
    </source>
</evidence>
<dbReference type="InterPro" id="IPR036388">
    <property type="entry name" value="WH-like_DNA-bd_sf"/>
</dbReference>
<dbReference type="InterPro" id="IPR036390">
    <property type="entry name" value="WH_DNA-bd_sf"/>
</dbReference>
<dbReference type="InterPro" id="IPR011006">
    <property type="entry name" value="CheY-like_superfamily"/>
</dbReference>
<evidence type="ECO:0000256" key="2">
    <source>
        <dbReference type="ARBA" id="ARBA00022490"/>
    </source>
</evidence>
<comment type="caution">
    <text evidence="12">The sequence shown here is derived from an EMBL/GenBank/DDBJ whole genome shotgun (WGS) entry which is preliminary data.</text>
</comment>
<evidence type="ECO:0000256" key="5">
    <source>
        <dbReference type="ARBA" id="ARBA00023015"/>
    </source>
</evidence>
<keyword evidence="2 9" id="KW-0963">Cytoplasm</keyword>
<evidence type="ECO:0000256" key="6">
    <source>
        <dbReference type="ARBA" id="ARBA00023125"/>
    </source>
</evidence>
<evidence type="ECO:0000259" key="11">
    <source>
        <dbReference type="PROSITE" id="PS50110"/>
    </source>
</evidence>
<protein>
    <recommendedName>
        <fullName evidence="9">Transcriptional regulatory protein</fullName>
    </recommendedName>
</protein>
<dbReference type="Gene3D" id="3.40.50.2300">
    <property type="match status" value="1"/>
</dbReference>
<sequence>MLRVLVVDDDFRVAQVHAGFVASVDGFQVCGTAHSAARARELAVELDPDLVLLDVYLPDASGLSLLPDLDADVIMATAATDTASVRAALGRGALHYLVKPFTAEALAARLVGYARYRRALAGPDELTQDTLDAALRELTAPLAATSPRPSGRTPVTAQLVAETLRRAGVPRSAAEVAEDVGISRATAQRYLASLAQRGRVHVALRYGATGRPEHEYSWSPRQP</sequence>
<keyword evidence="13" id="KW-1185">Reference proteome</keyword>
<dbReference type="GO" id="GO:0000156">
    <property type="term" value="F:phosphorelay response regulator activity"/>
    <property type="evidence" value="ECO:0007669"/>
    <property type="project" value="TreeGrafter"/>
</dbReference>
<dbReference type="SUPFAM" id="SSF46785">
    <property type="entry name" value="Winged helix' DNA-binding domain"/>
    <property type="match status" value="1"/>
</dbReference>
<dbReference type="InterPro" id="IPR024187">
    <property type="entry name" value="Sig_transdc_resp-reg_cit/mal"/>
</dbReference>
<keyword evidence="3 10" id="KW-0597">Phosphoprotein</keyword>
<name>A0A3M2M0T2_9ACTN</name>
<dbReference type="AlphaFoldDB" id="A0A3M2M0T2"/>
<dbReference type="PROSITE" id="PS50110">
    <property type="entry name" value="RESPONSE_REGULATORY"/>
    <property type="match status" value="1"/>
</dbReference>
<keyword evidence="6 9" id="KW-0238">DNA-binding</keyword>
<keyword evidence="5 9" id="KW-0805">Transcription regulation</keyword>
<feature type="domain" description="Response regulatory" evidence="11">
    <location>
        <begin position="3"/>
        <end position="114"/>
    </location>
</feature>
<comment type="subcellular location">
    <subcellularLocation>
        <location evidence="1 9">Cytoplasm</location>
    </subcellularLocation>
</comment>
<reference evidence="12 13" key="1">
    <citation type="submission" date="2018-10" db="EMBL/GenBank/DDBJ databases">
        <title>Isolation from soil.</title>
        <authorList>
            <person name="Hu J."/>
        </authorList>
    </citation>
    <scope>NUCLEOTIDE SEQUENCE [LARGE SCALE GENOMIC DNA]</scope>
    <source>
        <strain evidence="12 13">NEAU-Ht49</strain>
    </source>
</reference>
<dbReference type="EMBL" id="RFFG01000033">
    <property type="protein sequence ID" value="RMI42483.1"/>
    <property type="molecule type" value="Genomic_DNA"/>
</dbReference>
<dbReference type="Pfam" id="PF09339">
    <property type="entry name" value="HTH_IclR"/>
    <property type="match status" value="1"/>
</dbReference>
<evidence type="ECO:0000313" key="12">
    <source>
        <dbReference type="EMBL" id="RMI42483.1"/>
    </source>
</evidence>
<proteinExistence type="predicted"/>
<evidence type="ECO:0000256" key="9">
    <source>
        <dbReference type="PIRNR" id="PIRNR006171"/>
    </source>
</evidence>
<dbReference type="GO" id="GO:0005737">
    <property type="term" value="C:cytoplasm"/>
    <property type="evidence" value="ECO:0007669"/>
    <property type="project" value="UniProtKB-SubCell"/>
</dbReference>
<evidence type="ECO:0000256" key="4">
    <source>
        <dbReference type="ARBA" id="ARBA00023012"/>
    </source>
</evidence>
<keyword evidence="7 9" id="KW-0010">Activator</keyword>
<accession>A0A3M2M0T2</accession>
<evidence type="ECO:0000256" key="10">
    <source>
        <dbReference type="PROSITE-ProRule" id="PRU00169"/>
    </source>
</evidence>
<dbReference type="PANTHER" id="PTHR45526:SF1">
    <property type="entry name" value="TRANSCRIPTIONAL REGULATORY PROTEIN DCUR-RELATED"/>
    <property type="match status" value="1"/>
</dbReference>
<dbReference type="Pfam" id="PF00072">
    <property type="entry name" value="Response_reg"/>
    <property type="match status" value="1"/>
</dbReference>
<dbReference type="InterPro" id="IPR005471">
    <property type="entry name" value="Tscrpt_reg_IclR_N"/>
</dbReference>
<dbReference type="InterPro" id="IPR001789">
    <property type="entry name" value="Sig_transdc_resp-reg_receiver"/>
</dbReference>
<dbReference type="PIRSF" id="PIRSF006171">
    <property type="entry name" value="RR_citrat_malat"/>
    <property type="match status" value="1"/>
</dbReference>
<dbReference type="InterPro" id="IPR051271">
    <property type="entry name" value="2C-system_Tx_regulators"/>
</dbReference>
<evidence type="ECO:0000313" key="13">
    <source>
        <dbReference type="Proteomes" id="UP000282674"/>
    </source>
</evidence>
<evidence type="ECO:0000256" key="3">
    <source>
        <dbReference type="ARBA" id="ARBA00022553"/>
    </source>
</evidence>
<keyword evidence="8 9" id="KW-0804">Transcription</keyword>